<evidence type="ECO:0000313" key="5">
    <source>
        <dbReference type="Proteomes" id="UP000270291"/>
    </source>
</evidence>
<feature type="compositionally biased region" description="Basic and acidic residues" evidence="1">
    <location>
        <begin position="375"/>
        <end position="384"/>
    </location>
</feature>
<dbReference type="Proteomes" id="UP000270291">
    <property type="component" value="Unassembled WGS sequence"/>
</dbReference>
<keyword evidence="2" id="KW-0732">Signal</keyword>
<evidence type="ECO:0000313" key="4">
    <source>
        <dbReference type="EMBL" id="RSK40866.1"/>
    </source>
</evidence>
<dbReference type="RefSeq" id="WP_125439970.1">
    <property type="nucleotide sequence ID" value="NZ_RWIU01000007.1"/>
</dbReference>
<organism evidence="4 5">
    <name type="scientific">Hymenobacter perfusus</name>
    <dbReference type="NCBI Taxonomy" id="1236770"/>
    <lineage>
        <taxon>Bacteria</taxon>
        <taxon>Pseudomonadati</taxon>
        <taxon>Bacteroidota</taxon>
        <taxon>Cytophagia</taxon>
        <taxon>Cytophagales</taxon>
        <taxon>Hymenobacteraceae</taxon>
        <taxon>Hymenobacter</taxon>
    </lineage>
</organism>
<keyword evidence="5" id="KW-1185">Reference proteome</keyword>
<comment type="caution">
    <text evidence="4">The sequence shown here is derived from an EMBL/GenBank/DDBJ whole genome shotgun (WGS) entry which is preliminary data.</text>
</comment>
<gene>
    <name evidence="4" type="ORF">EI293_18135</name>
</gene>
<dbReference type="InterPro" id="IPR013766">
    <property type="entry name" value="Thioredoxin_domain"/>
</dbReference>
<feature type="chain" id="PRO_5018631667" evidence="2">
    <location>
        <begin position="20"/>
        <end position="398"/>
    </location>
</feature>
<name>A0A3R9MA19_9BACT</name>
<reference evidence="4 5" key="1">
    <citation type="submission" date="2018-12" db="EMBL/GenBank/DDBJ databases">
        <authorList>
            <person name="Feng G."/>
            <person name="Zhu H."/>
        </authorList>
    </citation>
    <scope>NUCLEOTIDE SEQUENCE [LARGE SCALE GENOMIC DNA]</scope>
    <source>
        <strain evidence="4 5">LMG 26000</strain>
    </source>
</reference>
<sequence>MKSAFAFLALFLCSFLSYAQPATIAFDSTAWPAVLKRAKQEHKPIFVYAYAPGCRYCKKMEQTTFRDKAAATYYNATFLAYKVNVAADTAFARRYDIVGFPTYLYFDSTGQPLHRSSGEKPTAAFLADAQAAFQPSTAFYALQHQYEAGNRTPDFLYRYGQALQYSTQHHKPQAQVLTEYLVTQSAEQLKSEKTLRYIFEQNTPPADEFVVQHQAYFTPYFPATAVQKRAYRILESRARQAGSSSQNEDFKSVRHLAYTAFTDTARANATAVINFWEGRHDWFRYAQATRRYSQLPQPDSYTLRKTATYLYHFGKEQGPQKQQEALGEILNVLPILLRQERTYESLLLAARLAQQAHRPVQARQFAQEALTQAQQEHETGDEAKALLTTLPASPTQKQ</sequence>
<evidence type="ECO:0000256" key="1">
    <source>
        <dbReference type="SAM" id="MobiDB-lite"/>
    </source>
</evidence>
<dbReference type="SUPFAM" id="SSF52833">
    <property type="entry name" value="Thioredoxin-like"/>
    <property type="match status" value="1"/>
</dbReference>
<dbReference type="Gene3D" id="3.40.30.10">
    <property type="entry name" value="Glutaredoxin"/>
    <property type="match status" value="1"/>
</dbReference>
<evidence type="ECO:0000259" key="3">
    <source>
        <dbReference type="PROSITE" id="PS51352"/>
    </source>
</evidence>
<dbReference type="Pfam" id="PF13098">
    <property type="entry name" value="Thioredoxin_2"/>
    <property type="match status" value="1"/>
</dbReference>
<dbReference type="PROSITE" id="PS51352">
    <property type="entry name" value="THIOREDOXIN_2"/>
    <property type="match status" value="1"/>
</dbReference>
<evidence type="ECO:0000256" key="2">
    <source>
        <dbReference type="SAM" id="SignalP"/>
    </source>
</evidence>
<proteinExistence type="predicted"/>
<accession>A0A3R9MA19</accession>
<dbReference type="InterPro" id="IPR012336">
    <property type="entry name" value="Thioredoxin-like_fold"/>
</dbReference>
<dbReference type="OrthoDB" id="645813at2"/>
<dbReference type="AlphaFoldDB" id="A0A3R9MA19"/>
<feature type="signal peptide" evidence="2">
    <location>
        <begin position="1"/>
        <end position="19"/>
    </location>
</feature>
<protein>
    <submittedName>
        <fullName evidence="4">Thioredoxin</fullName>
    </submittedName>
</protein>
<feature type="region of interest" description="Disordered" evidence="1">
    <location>
        <begin position="371"/>
        <end position="398"/>
    </location>
</feature>
<dbReference type="CDD" id="cd02947">
    <property type="entry name" value="TRX_family"/>
    <property type="match status" value="1"/>
</dbReference>
<dbReference type="EMBL" id="RWIU01000007">
    <property type="protein sequence ID" value="RSK40866.1"/>
    <property type="molecule type" value="Genomic_DNA"/>
</dbReference>
<dbReference type="InterPro" id="IPR036249">
    <property type="entry name" value="Thioredoxin-like_sf"/>
</dbReference>
<feature type="domain" description="Thioredoxin" evidence="3">
    <location>
        <begin position="19"/>
        <end position="134"/>
    </location>
</feature>